<feature type="region of interest" description="Disordered" evidence="1">
    <location>
        <begin position="1"/>
        <end position="25"/>
    </location>
</feature>
<feature type="compositionally biased region" description="Low complexity" evidence="1">
    <location>
        <begin position="135"/>
        <end position="144"/>
    </location>
</feature>
<feature type="transmembrane region" description="Helical" evidence="2">
    <location>
        <begin position="87"/>
        <end position="107"/>
    </location>
</feature>
<dbReference type="AlphaFoldDB" id="A0A518H0J3"/>
<accession>A0A518H0J3</accession>
<reference evidence="3 4" key="1">
    <citation type="submission" date="2019-02" db="EMBL/GenBank/DDBJ databases">
        <title>Deep-cultivation of Planctomycetes and their phenomic and genomic characterization uncovers novel biology.</title>
        <authorList>
            <person name="Wiegand S."/>
            <person name="Jogler M."/>
            <person name="Boedeker C."/>
            <person name="Pinto D."/>
            <person name="Vollmers J."/>
            <person name="Rivas-Marin E."/>
            <person name="Kohn T."/>
            <person name="Peeters S.H."/>
            <person name="Heuer A."/>
            <person name="Rast P."/>
            <person name="Oberbeckmann S."/>
            <person name="Bunk B."/>
            <person name="Jeske O."/>
            <person name="Meyerdierks A."/>
            <person name="Storesund J.E."/>
            <person name="Kallscheuer N."/>
            <person name="Luecker S."/>
            <person name="Lage O.M."/>
            <person name="Pohl T."/>
            <person name="Merkel B.J."/>
            <person name="Hornburger P."/>
            <person name="Mueller R.-W."/>
            <person name="Bruemmer F."/>
            <person name="Labrenz M."/>
            <person name="Spormann A.M."/>
            <person name="Op den Camp H."/>
            <person name="Overmann J."/>
            <person name="Amann R."/>
            <person name="Jetten M.S.M."/>
            <person name="Mascher T."/>
            <person name="Medema M.H."/>
            <person name="Devos D.P."/>
            <person name="Kaster A.-K."/>
            <person name="Ovreas L."/>
            <person name="Rohde M."/>
            <person name="Galperin M.Y."/>
            <person name="Jogler C."/>
        </authorList>
    </citation>
    <scope>NUCLEOTIDE SEQUENCE [LARGE SCALE GENOMIC DNA]</scope>
    <source>
        <strain evidence="3 4">ElP</strain>
    </source>
</reference>
<dbReference type="KEGG" id="tpla:ElP_22430"/>
<sequence length="159" mass="16128">MEPTNPEPVARGVSDVGSTPKAPGRRLGASAASAGLLAGLLAWGVGEAARVAFEPAFHMSDELRGSIQSSTAEVYRQKEEHTTRQAVAGYGALAGLLGLGLGLAGGLSGGSRSRGMTAGALGMVLGGRPGRWRPSRCAGGSTSRSGRRTRPSPRTCSAR</sequence>
<organism evidence="3 4">
    <name type="scientific">Tautonia plasticadhaerens</name>
    <dbReference type="NCBI Taxonomy" id="2527974"/>
    <lineage>
        <taxon>Bacteria</taxon>
        <taxon>Pseudomonadati</taxon>
        <taxon>Planctomycetota</taxon>
        <taxon>Planctomycetia</taxon>
        <taxon>Isosphaerales</taxon>
        <taxon>Isosphaeraceae</taxon>
        <taxon>Tautonia</taxon>
    </lineage>
</organism>
<dbReference type="RefSeq" id="WP_145269196.1">
    <property type="nucleotide sequence ID" value="NZ_CP036426.1"/>
</dbReference>
<evidence type="ECO:0000313" key="4">
    <source>
        <dbReference type="Proteomes" id="UP000317835"/>
    </source>
</evidence>
<keyword evidence="2" id="KW-1133">Transmembrane helix</keyword>
<keyword evidence="2" id="KW-0812">Transmembrane</keyword>
<proteinExistence type="predicted"/>
<gene>
    <name evidence="3" type="ORF">ElP_22430</name>
</gene>
<evidence type="ECO:0000256" key="1">
    <source>
        <dbReference type="SAM" id="MobiDB-lite"/>
    </source>
</evidence>
<dbReference type="EMBL" id="CP036426">
    <property type="protein sequence ID" value="QDV34358.1"/>
    <property type="molecule type" value="Genomic_DNA"/>
</dbReference>
<protein>
    <submittedName>
        <fullName evidence="3">Uncharacterized protein</fullName>
    </submittedName>
</protein>
<keyword evidence="2" id="KW-0472">Membrane</keyword>
<evidence type="ECO:0000313" key="3">
    <source>
        <dbReference type="EMBL" id="QDV34358.1"/>
    </source>
</evidence>
<name>A0A518H0J3_9BACT</name>
<dbReference type="Proteomes" id="UP000317835">
    <property type="component" value="Chromosome"/>
</dbReference>
<feature type="region of interest" description="Disordered" evidence="1">
    <location>
        <begin position="125"/>
        <end position="159"/>
    </location>
</feature>
<evidence type="ECO:0000256" key="2">
    <source>
        <dbReference type="SAM" id="Phobius"/>
    </source>
</evidence>
<keyword evidence="4" id="KW-1185">Reference proteome</keyword>